<dbReference type="STRING" id="1317117.ATO7_06390"/>
<accession>A0A1Y1SIL0</accession>
<dbReference type="Proteomes" id="UP000192342">
    <property type="component" value="Unassembled WGS sequence"/>
</dbReference>
<dbReference type="EMBL" id="AQQV01000001">
    <property type="protein sequence ID" value="ORE89487.1"/>
    <property type="molecule type" value="Genomic_DNA"/>
</dbReference>
<gene>
    <name evidence="1" type="ORF">ATO7_06390</name>
</gene>
<evidence type="ECO:0000313" key="1">
    <source>
        <dbReference type="EMBL" id="ORE89487.1"/>
    </source>
</evidence>
<keyword evidence="2" id="KW-1185">Reference proteome</keyword>
<comment type="caution">
    <text evidence="1">The sequence shown here is derived from an EMBL/GenBank/DDBJ whole genome shotgun (WGS) entry which is preliminary data.</text>
</comment>
<name>A0A1Y1SIL0_9GAMM</name>
<reference evidence="1 2" key="1">
    <citation type="submission" date="2013-04" db="EMBL/GenBank/DDBJ databases">
        <title>Oceanococcus atlanticus 22II-S10r2 Genome Sequencing.</title>
        <authorList>
            <person name="Lai Q."/>
            <person name="Li G."/>
            <person name="Shao Z."/>
        </authorList>
    </citation>
    <scope>NUCLEOTIDE SEQUENCE [LARGE SCALE GENOMIC DNA]</scope>
    <source>
        <strain evidence="1 2">22II-S10r2</strain>
    </source>
</reference>
<evidence type="ECO:0000313" key="2">
    <source>
        <dbReference type="Proteomes" id="UP000192342"/>
    </source>
</evidence>
<dbReference type="InterPro" id="IPR010239">
    <property type="entry name" value="CHP02001"/>
</dbReference>
<organism evidence="1 2">
    <name type="scientific">Oceanococcus atlanticus</name>
    <dbReference type="NCBI Taxonomy" id="1317117"/>
    <lineage>
        <taxon>Bacteria</taxon>
        <taxon>Pseudomonadati</taxon>
        <taxon>Pseudomonadota</taxon>
        <taxon>Gammaproteobacteria</taxon>
        <taxon>Chromatiales</taxon>
        <taxon>Oceanococcaceae</taxon>
        <taxon>Oceanococcus</taxon>
    </lineage>
</organism>
<dbReference type="NCBIfam" id="TIGR02001">
    <property type="entry name" value="gcw_chp"/>
    <property type="match status" value="1"/>
</dbReference>
<proteinExistence type="predicted"/>
<dbReference type="Pfam" id="PF09694">
    <property type="entry name" value="Gcw_chp"/>
    <property type="match status" value="1"/>
</dbReference>
<dbReference type="AlphaFoldDB" id="A0A1Y1SIL0"/>
<protein>
    <submittedName>
        <fullName evidence="1">Uncharacterized protein</fullName>
    </submittedName>
</protein>
<sequence length="227" mass="24589">MALASSMAHAGEGKSFGTVSGNIDFASEYVFRGLPSSGNSAAVSGGLDWNYNSVYAGTWMSNVGNDTSGNEVDLYAGITAGDFDFGAIAYLYPASPTMREDKILELYAGYNKGMLSGYVYYGVNSAGRADDDYIYLDANLTAPVSDTIDLSLHMGYTIFHGKTYDFGNPDYMDDMFDAGVKISHASGLWVGVTSIFESNTVRGYKRPRVNIGYSMTFDDIYDIVLNL</sequence>